<dbReference type="AlphaFoldDB" id="A0A4U8T979"/>
<reference evidence="1 2" key="1">
    <citation type="journal article" date="2014" name="Genome Announc.">
        <title>Draft genome sequences of eight enterohepatic helicobacter species isolated from both laboratory and wild rodents.</title>
        <authorList>
            <person name="Sheh A."/>
            <person name="Shen Z."/>
            <person name="Fox J.G."/>
        </authorList>
    </citation>
    <scope>NUCLEOTIDE SEQUENCE [LARGE SCALE GENOMIC DNA]</scope>
    <source>
        <strain evidence="1 2">ATCC 49310</strain>
    </source>
</reference>
<protein>
    <submittedName>
        <fullName evidence="1">Uncharacterized protein</fullName>
    </submittedName>
</protein>
<name>A0A4U8T979_9HELI</name>
<proteinExistence type="predicted"/>
<organism evidence="1 2">
    <name type="scientific">Helicobacter trogontum</name>
    <dbReference type="NCBI Taxonomy" id="50960"/>
    <lineage>
        <taxon>Bacteria</taxon>
        <taxon>Pseudomonadati</taxon>
        <taxon>Campylobacterota</taxon>
        <taxon>Epsilonproteobacteria</taxon>
        <taxon>Campylobacterales</taxon>
        <taxon>Helicobacteraceae</taxon>
        <taxon>Helicobacter</taxon>
    </lineage>
</organism>
<accession>A0A4U8T979</accession>
<dbReference type="EMBL" id="JRPK02000037">
    <property type="protein sequence ID" value="TLD96265.1"/>
    <property type="molecule type" value="Genomic_DNA"/>
</dbReference>
<gene>
    <name evidence="1" type="ORF">LS80_008785</name>
</gene>
<comment type="caution">
    <text evidence="1">The sequence shown here is derived from an EMBL/GenBank/DDBJ whole genome shotgun (WGS) entry which is preliminary data.</text>
</comment>
<evidence type="ECO:0000313" key="1">
    <source>
        <dbReference type="EMBL" id="TLD96265.1"/>
    </source>
</evidence>
<dbReference type="Proteomes" id="UP000029861">
    <property type="component" value="Unassembled WGS sequence"/>
</dbReference>
<evidence type="ECO:0000313" key="2">
    <source>
        <dbReference type="Proteomes" id="UP000029861"/>
    </source>
</evidence>
<sequence>MKAVIVLFLSYIYLMANELESNFKYKANYSFEERVSAFKKDGIIYCLDNRYNSGTITIGYDETYYIGIYLDLFDTSELLHIIEELQSYVKKKKSEINLGNLVYVAPCLEIYDSKEYQDEVERIVKKYCKDCK</sequence>
<dbReference type="RefSeq" id="WP_034321450.1">
    <property type="nucleotide sequence ID" value="NZ_FZNF01000036.1"/>
</dbReference>